<evidence type="ECO:0000313" key="2">
    <source>
        <dbReference type="EMBL" id="MBG0566141.1"/>
    </source>
</evidence>
<dbReference type="EMBL" id="JADQTO010000018">
    <property type="protein sequence ID" value="MBG0566141.1"/>
    <property type="molecule type" value="Genomic_DNA"/>
</dbReference>
<dbReference type="Pfam" id="PF14248">
    <property type="entry name" value="DUF4345"/>
    <property type="match status" value="1"/>
</dbReference>
<sequence length="139" mass="15103">MTQPPNGSRRALQVVLVVLAVIPIGTGLMDMLLGAGTLPSDQDLNPDLQSNYRFFATMWFGLGLAILWIVPRVETAVQPLRAVTALVFLGGLTRVLAMVVDGMPHPMFVAFTALELIAPPILVLWQNRVSAQSRVRANV</sequence>
<accession>A0A931CGM3</accession>
<proteinExistence type="predicted"/>
<keyword evidence="3" id="KW-1185">Reference proteome</keyword>
<feature type="transmembrane region" description="Helical" evidence="1">
    <location>
        <begin position="106"/>
        <end position="125"/>
    </location>
</feature>
<evidence type="ECO:0000256" key="1">
    <source>
        <dbReference type="SAM" id="Phobius"/>
    </source>
</evidence>
<reference evidence="2" key="1">
    <citation type="submission" date="2020-11" db="EMBL/GenBank/DDBJ databases">
        <title>Isolation and identification of active actinomycetes.</title>
        <authorList>
            <person name="Sun X."/>
        </authorList>
    </citation>
    <scope>NUCLEOTIDE SEQUENCE</scope>
    <source>
        <strain evidence="2">NEAU-A11</strain>
    </source>
</reference>
<dbReference type="Proteomes" id="UP000598146">
    <property type="component" value="Unassembled WGS sequence"/>
</dbReference>
<feature type="transmembrane region" description="Helical" evidence="1">
    <location>
        <begin position="12"/>
        <end position="32"/>
    </location>
</feature>
<organism evidence="2 3">
    <name type="scientific">Actinoplanes aureus</name>
    <dbReference type="NCBI Taxonomy" id="2792083"/>
    <lineage>
        <taxon>Bacteria</taxon>
        <taxon>Bacillati</taxon>
        <taxon>Actinomycetota</taxon>
        <taxon>Actinomycetes</taxon>
        <taxon>Micromonosporales</taxon>
        <taxon>Micromonosporaceae</taxon>
        <taxon>Actinoplanes</taxon>
    </lineage>
</organism>
<dbReference type="AlphaFoldDB" id="A0A931CGM3"/>
<keyword evidence="1" id="KW-1133">Transmembrane helix</keyword>
<keyword evidence="1" id="KW-0812">Transmembrane</keyword>
<feature type="transmembrane region" description="Helical" evidence="1">
    <location>
        <begin position="52"/>
        <end position="70"/>
    </location>
</feature>
<dbReference type="RefSeq" id="WP_196417912.1">
    <property type="nucleotide sequence ID" value="NZ_JADQTO010000018.1"/>
</dbReference>
<evidence type="ECO:0000313" key="3">
    <source>
        <dbReference type="Proteomes" id="UP000598146"/>
    </source>
</evidence>
<dbReference type="InterPro" id="IPR025597">
    <property type="entry name" value="DUF4345"/>
</dbReference>
<protein>
    <submittedName>
        <fullName evidence="2">DUF4345 domain-containing protein</fullName>
    </submittedName>
</protein>
<feature type="transmembrane region" description="Helical" evidence="1">
    <location>
        <begin position="82"/>
        <end position="100"/>
    </location>
</feature>
<name>A0A931CGM3_9ACTN</name>
<keyword evidence="1" id="KW-0472">Membrane</keyword>
<comment type="caution">
    <text evidence="2">The sequence shown here is derived from an EMBL/GenBank/DDBJ whole genome shotgun (WGS) entry which is preliminary data.</text>
</comment>
<gene>
    <name evidence="2" type="ORF">I4J89_32310</name>
</gene>